<dbReference type="GO" id="GO:0005987">
    <property type="term" value="P:sucrose catabolic process"/>
    <property type="evidence" value="ECO:0007669"/>
    <property type="project" value="TreeGrafter"/>
</dbReference>
<dbReference type="PANTHER" id="PTHR10357:SF179">
    <property type="entry name" value="NEUTRAL AND BASIC AMINO ACID TRANSPORT PROTEIN RBAT"/>
    <property type="match status" value="1"/>
</dbReference>
<gene>
    <name evidence="4" type="ORF">B0A48_13654</name>
</gene>
<dbReference type="GO" id="GO:0004575">
    <property type="term" value="F:sucrose alpha-glucosidase activity"/>
    <property type="evidence" value="ECO:0007669"/>
    <property type="project" value="TreeGrafter"/>
</dbReference>
<dbReference type="AlphaFoldDB" id="A0A1V8SP73"/>
<dbReference type="InParanoid" id="A0A1V8SP73"/>
<dbReference type="EMBL" id="NAJO01000033">
    <property type="protein sequence ID" value="OQO00965.1"/>
    <property type="molecule type" value="Genomic_DNA"/>
</dbReference>
<dbReference type="OrthoDB" id="1740265at2759"/>
<dbReference type="GO" id="GO:0004556">
    <property type="term" value="F:alpha-amylase activity"/>
    <property type="evidence" value="ECO:0007669"/>
    <property type="project" value="TreeGrafter"/>
</dbReference>
<protein>
    <recommendedName>
        <fullName evidence="3">Glycosyl hydrolase family 13 catalytic domain-containing protein</fullName>
    </recommendedName>
</protein>
<dbReference type="GO" id="GO:0000025">
    <property type="term" value="P:maltose catabolic process"/>
    <property type="evidence" value="ECO:0007669"/>
    <property type="project" value="TreeGrafter"/>
</dbReference>
<evidence type="ECO:0000313" key="4">
    <source>
        <dbReference type="EMBL" id="OQO00965.1"/>
    </source>
</evidence>
<feature type="domain" description="Glycosyl hydrolase family 13 catalytic" evidence="3">
    <location>
        <begin position="25"/>
        <end position="191"/>
    </location>
</feature>
<dbReference type="SUPFAM" id="SSF51445">
    <property type="entry name" value="(Trans)glycosidases"/>
    <property type="match status" value="1"/>
</dbReference>
<dbReference type="Proteomes" id="UP000192596">
    <property type="component" value="Unassembled WGS sequence"/>
</dbReference>
<comment type="caution">
    <text evidence="4">The sequence shown here is derived from an EMBL/GenBank/DDBJ whole genome shotgun (WGS) entry which is preliminary data.</text>
</comment>
<comment type="similarity">
    <text evidence="1">Belongs to the glycosyl hydrolase 13 family.</text>
</comment>
<keyword evidence="5" id="KW-1185">Reference proteome</keyword>
<keyword evidence="2" id="KW-0462">Maltose metabolism</keyword>
<organism evidence="4 5">
    <name type="scientific">Cryoendolithus antarcticus</name>
    <dbReference type="NCBI Taxonomy" id="1507870"/>
    <lineage>
        <taxon>Eukaryota</taxon>
        <taxon>Fungi</taxon>
        <taxon>Dikarya</taxon>
        <taxon>Ascomycota</taxon>
        <taxon>Pezizomycotina</taxon>
        <taxon>Dothideomycetes</taxon>
        <taxon>Dothideomycetidae</taxon>
        <taxon>Cladosporiales</taxon>
        <taxon>Cladosporiaceae</taxon>
        <taxon>Cryoendolithus</taxon>
    </lineage>
</organism>
<dbReference type="FunFam" id="3.90.400.10:FF:000004">
    <property type="entry name" value="Oligo-1,6-glucosidase"/>
    <property type="match status" value="1"/>
</dbReference>
<dbReference type="STRING" id="1507870.A0A1V8SP73"/>
<proteinExistence type="inferred from homology"/>
<dbReference type="InterPro" id="IPR017853">
    <property type="entry name" value="GH"/>
</dbReference>
<evidence type="ECO:0000313" key="5">
    <source>
        <dbReference type="Proteomes" id="UP000192596"/>
    </source>
</evidence>
<evidence type="ECO:0000256" key="1">
    <source>
        <dbReference type="ARBA" id="ARBA00008061"/>
    </source>
</evidence>
<reference evidence="5" key="1">
    <citation type="submission" date="2017-03" db="EMBL/GenBank/DDBJ databases">
        <title>Genomes of endolithic fungi from Antarctica.</title>
        <authorList>
            <person name="Coleine C."/>
            <person name="Masonjones S."/>
            <person name="Stajich J.E."/>
        </authorList>
    </citation>
    <scope>NUCLEOTIDE SEQUENCE [LARGE SCALE GENOMIC DNA]</scope>
    <source>
        <strain evidence="5">CCFEE 5527</strain>
    </source>
</reference>
<dbReference type="PANTHER" id="PTHR10357">
    <property type="entry name" value="ALPHA-AMYLASE FAMILY MEMBER"/>
    <property type="match status" value="1"/>
</dbReference>
<dbReference type="SMART" id="SM00642">
    <property type="entry name" value="Aamy"/>
    <property type="match status" value="1"/>
</dbReference>
<name>A0A1V8SP73_9PEZI</name>
<evidence type="ECO:0000256" key="2">
    <source>
        <dbReference type="ARBA" id="ARBA00026248"/>
    </source>
</evidence>
<sequence>MSLPLPATGTKRADRHWWQTACIYQIYPASFKDSNGDGFGDLPGIISKIDHLKSLGVNAVWLSPCYESPNVDGGYDISNYRKIDPRYGTVADIELLIRSLDEVNIRLIMDLVVNHTSDQHEWFRESRSSKTNAKRDWYIWRKGKSITIGNECVRTPPNNWKSQFQGSAWEYDAHTDEYYLHLFAAQQPDLN</sequence>
<dbReference type="InterPro" id="IPR006047">
    <property type="entry name" value="GH13_cat_dom"/>
</dbReference>
<evidence type="ECO:0000259" key="3">
    <source>
        <dbReference type="SMART" id="SM00642"/>
    </source>
</evidence>
<accession>A0A1V8SP73</accession>
<dbReference type="InterPro" id="IPR045857">
    <property type="entry name" value="O16G_dom_2"/>
</dbReference>
<dbReference type="Gene3D" id="3.90.400.10">
    <property type="entry name" value="Oligo-1,6-glucosidase, Domain 2"/>
    <property type="match status" value="1"/>
</dbReference>
<dbReference type="GO" id="GO:0033934">
    <property type="term" value="F:glucan 1,4-alpha-maltotriohydrolase activity"/>
    <property type="evidence" value="ECO:0007669"/>
    <property type="project" value="TreeGrafter"/>
</dbReference>
<dbReference type="Pfam" id="PF00128">
    <property type="entry name" value="Alpha-amylase"/>
    <property type="match status" value="1"/>
</dbReference>
<dbReference type="Gene3D" id="3.20.20.80">
    <property type="entry name" value="Glycosidases"/>
    <property type="match status" value="1"/>
</dbReference>
<dbReference type="GO" id="GO:0004574">
    <property type="term" value="F:oligo-1,6-glucosidase activity"/>
    <property type="evidence" value="ECO:0007669"/>
    <property type="project" value="TreeGrafter"/>
</dbReference>